<dbReference type="Proteomes" id="UP001327225">
    <property type="component" value="Chromosome"/>
</dbReference>
<dbReference type="RefSeq" id="WP_322457302.1">
    <property type="nucleotide sequence ID" value="NZ_CP141059.1"/>
</dbReference>
<protein>
    <submittedName>
        <fullName evidence="2">Uncharacterized protein</fullName>
    </submittedName>
</protein>
<evidence type="ECO:0000256" key="1">
    <source>
        <dbReference type="SAM" id="SignalP"/>
    </source>
</evidence>
<name>A0ABZ0ZVS4_9ACTN</name>
<feature type="chain" id="PRO_5047078113" evidence="1">
    <location>
        <begin position="24"/>
        <end position="40"/>
    </location>
</feature>
<evidence type="ECO:0000313" key="2">
    <source>
        <dbReference type="EMBL" id="WQQ28400.1"/>
    </source>
</evidence>
<accession>A0ABZ0ZVS4</accession>
<dbReference type="EMBL" id="CP141059">
    <property type="protein sequence ID" value="WQQ28400.1"/>
    <property type="molecule type" value="Genomic_DNA"/>
</dbReference>
<keyword evidence="3" id="KW-1185">Reference proteome</keyword>
<keyword evidence="1" id="KW-0732">Signal</keyword>
<organism evidence="2 3">
    <name type="scientific">Nocardioides bizhenqiangii</name>
    <dbReference type="NCBI Taxonomy" id="3095076"/>
    <lineage>
        <taxon>Bacteria</taxon>
        <taxon>Bacillati</taxon>
        <taxon>Actinomycetota</taxon>
        <taxon>Actinomycetes</taxon>
        <taxon>Propionibacteriales</taxon>
        <taxon>Nocardioidaceae</taxon>
        <taxon>Nocardioides</taxon>
    </lineage>
</organism>
<proteinExistence type="predicted"/>
<feature type="signal peptide" evidence="1">
    <location>
        <begin position="1"/>
        <end position="23"/>
    </location>
</feature>
<gene>
    <name evidence="2" type="ORF">SHK19_09245</name>
</gene>
<sequence>MNKTIKLTVASLIVALATTVGMAAPADAAKSPTSSRVLCC</sequence>
<evidence type="ECO:0000313" key="3">
    <source>
        <dbReference type="Proteomes" id="UP001327225"/>
    </source>
</evidence>
<reference evidence="3" key="1">
    <citation type="submission" date="2023-12" db="EMBL/GenBank/DDBJ databases">
        <title>Novel species in genus Nocardioides.</title>
        <authorList>
            <person name="Zhou H."/>
        </authorList>
    </citation>
    <scope>NUCLEOTIDE SEQUENCE [LARGE SCALE GENOMIC DNA]</scope>
    <source>
        <strain evidence="3">HM61</strain>
    </source>
</reference>